<evidence type="ECO:0000256" key="1">
    <source>
        <dbReference type="SAM" id="MobiDB-lite"/>
    </source>
</evidence>
<protein>
    <submittedName>
        <fullName evidence="2">Uncharacterized protein</fullName>
    </submittedName>
</protein>
<dbReference type="AlphaFoldDB" id="A0ABC8TQP0"/>
<keyword evidence="3" id="KW-1185">Reference proteome</keyword>
<reference evidence="2 3" key="1">
    <citation type="submission" date="2024-02" db="EMBL/GenBank/DDBJ databases">
        <authorList>
            <person name="Vignale AGUSTIN F."/>
            <person name="Sosa J E."/>
            <person name="Modenutti C."/>
        </authorList>
    </citation>
    <scope>NUCLEOTIDE SEQUENCE [LARGE SCALE GENOMIC DNA]</scope>
</reference>
<organism evidence="2 3">
    <name type="scientific">Ilex paraguariensis</name>
    <name type="common">yerba mate</name>
    <dbReference type="NCBI Taxonomy" id="185542"/>
    <lineage>
        <taxon>Eukaryota</taxon>
        <taxon>Viridiplantae</taxon>
        <taxon>Streptophyta</taxon>
        <taxon>Embryophyta</taxon>
        <taxon>Tracheophyta</taxon>
        <taxon>Spermatophyta</taxon>
        <taxon>Magnoliopsida</taxon>
        <taxon>eudicotyledons</taxon>
        <taxon>Gunneridae</taxon>
        <taxon>Pentapetalae</taxon>
        <taxon>asterids</taxon>
        <taxon>campanulids</taxon>
        <taxon>Aquifoliales</taxon>
        <taxon>Aquifoliaceae</taxon>
        <taxon>Ilex</taxon>
    </lineage>
</organism>
<comment type="caution">
    <text evidence="2">The sequence shown here is derived from an EMBL/GenBank/DDBJ whole genome shotgun (WGS) entry which is preliminary data.</text>
</comment>
<dbReference type="EMBL" id="CAUOFW020005758">
    <property type="protein sequence ID" value="CAK9171504.1"/>
    <property type="molecule type" value="Genomic_DNA"/>
</dbReference>
<feature type="region of interest" description="Disordered" evidence="1">
    <location>
        <begin position="1"/>
        <end position="75"/>
    </location>
</feature>
<evidence type="ECO:0000313" key="3">
    <source>
        <dbReference type="Proteomes" id="UP001642360"/>
    </source>
</evidence>
<gene>
    <name evidence="2" type="ORF">ILEXP_LOCUS41074</name>
</gene>
<dbReference type="Proteomes" id="UP001642360">
    <property type="component" value="Unassembled WGS sequence"/>
</dbReference>
<feature type="compositionally biased region" description="Gly residues" evidence="1">
    <location>
        <begin position="35"/>
        <end position="46"/>
    </location>
</feature>
<evidence type="ECO:0000313" key="2">
    <source>
        <dbReference type="EMBL" id="CAK9171504.1"/>
    </source>
</evidence>
<name>A0ABC8TQP0_9AQUA</name>
<accession>A0ABC8TQP0</accession>
<sequence>MPSGARGEVEADASGLGNMEGPSGGGDALDNVSEGAGGDVGIGGEDPSGIGRHPLSQRHEEEYYTRFTARQGNYK</sequence>
<proteinExistence type="predicted"/>